<dbReference type="Gene3D" id="3.30.420.10">
    <property type="entry name" value="Ribonuclease H-like superfamily/Ribonuclease H"/>
    <property type="match status" value="1"/>
</dbReference>
<accession>A0A6J4T1N6</accession>
<protein>
    <submittedName>
        <fullName evidence="2">Transposase</fullName>
    </submittedName>
</protein>
<evidence type="ECO:0000259" key="1">
    <source>
        <dbReference type="PROSITE" id="PS50994"/>
    </source>
</evidence>
<dbReference type="InterPro" id="IPR047656">
    <property type="entry name" value="IS481-like_transpos"/>
</dbReference>
<dbReference type="PROSITE" id="PS50994">
    <property type="entry name" value="INTEGRASE"/>
    <property type="match status" value="1"/>
</dbReference>
<organism evidence="2">
    <name type="scientific">uncultured Solirubrobacteraceae bacterium</name>
    <dbReference type="NCBI Taxonomy" id="1162706"/>
    <lineage>
        <taxon>Bacteria</taxon>
        <taxon>Bacillati</taxon>
        <taxon>Actinomycetota</taxon>
        <taxon>Thermoleophilia</taxon>
        <taxon>Solirubrobacterales</taxon>
        <taxon>Solirubrobacteraceae</taxon>
        <taxon>environmental samples</taxon>
    </lineage>
</organism>
<name>A0A6J4T1N6_9ACTN</name>
<dbReference type="InterPro" id="IPR036397">
    <property type="entry name" value="RNaseH_sf"/>
</dbReference>
<proteinExistence type="predicted"/>
<dbReference type="PANTHER" id="PTHR35004">
    <property type="entry name" value="TRANSPOSASE RV3428C-RELATED"/>
    <property type="match status" value="1"/>
</dbReference>
<reference evidence="2" key="1">
    <citation type="submission" date="2020-02" db="EMBL/GenBank/DDBJ databases">
        <authorList>
            <person name="Meier V. D."/>
        </authorList>
    </citation>
    <scope>NUCLEOTIDE SEQUENCE</scope>
    <source>
        <strain evidence="2">AVDCRST_MAG85</strain>
    </source>
</reference>
<evidence type="ECO:0000313" key="2">
    <source>
        <dbReference type="EMBL" id="CAA9511351.1"/>
    </source>
</evidence>
<dbReference type="AlphaFoldDB" id="A0A6J4T1N6"/>
<dbReference type="InterPro" id="IPR001584">
    <property type="entry name" value="Integrase_cat-core"/>
</dbReference>
<dbReference type="Pfam" id="PF13683">
    <property type="entry name" value="rve_3"/>
    <property type="match status" value="1"/>
</dbReference>
<dbReference type="InterPro" id="IPR012337">
    <property type="entry name" value="RNaseH-like_sf"/>
</dbReference>
<sequence length="265" mass="29962">MDRSSAPRTVANKTDAQTIELIASLRRLRFSGPEIAELLERPLSTVSAILTRLGMGRLGRLGLEPAERYERERPGELIHIDIKKLGRIVDGAGHRATGRKHYLPTMTDRDGKRRRTAGWEYVHVAVDDATRLAYAEVLADEKATTAVAFLTRATAFFARYGIVVERVLTDNGSAYRSAIHAIACRTLGLRHLRTRPRRPQTNGKAERFIRTLQNGWAYGAIYRSSQQRTAALDGWLWHYNHRRRHAGIGRATPITRLNNLIGTYR</sequence>
<dbReference type="SUPFAM" id="SSF53098">
    <property type="entry name" value="Ribonuclease H-like"/>
    <property type="match status" value="1"/>
</dbReference>
<gene>
    <name evidence="2" type="ORF">AVDCRST_MAG85-2361</name>
</gene>
<dbReference type="NCBIfam" id="NF033577">
    <property type="entry name" value="transpos_IS481"/>
    <property type="match status" value="1"/>
</dbReference>
<feature type="domain" description="Integrase catalytic" evidence="1">
    <location>
        <begin position="70"/>
        <end position="261"/>
    </location>
</feature>
<dbReference type="EMBL" id="CADCVT010000257">
    <property type="protein sequence ID" value="CAA9511351.1"/>
    <property type="molecule type" value="Genomic_DNA"/>
</dbReference>
<dbReference type="GO" id="GO:0015074">
    <property type="term" value="P:DNA integration"/>
    <property type="evidence" value="ECO:0007669"/>
    <property type="project" value="InterPro"/>
</dbReference>
<dbReference type="GO" id="GO:0003676">
    <property type="term" value="F:nucleic acid binding"/>
    <property type="evidence" value="ECO:0007669"/>
    <property type="project" value="InterPro"/>
</dbReference>
<dbReference type="PANTHER" id="PTHR35004:SF7">
    <property type="entry name" value="INTEGRASE PROTEIN"/>
    <property type="match status" value="1"/>
</dbReference>